<reference evidence="4" key="1">
    <citation type="submission" date="2009-12" db="EMBL/GenBank/DDBJ databases">
        <title>Complete sequence of Treponema primitia strain ZAS-2.</title>
        <authorList>
            <person name="Tetu S.G."/>
            <person name="Matson E."/>
            <person name="Ren Q."/>
            <person name="Seshadri R."/>
            <person name="Elbourne L."/>
            <person name="Hassan K.A."/>
            <person name="Durkin A."/>
            <person name="Radune D."/>
            <person name="Mohamoud Y."/>
            <person name="Shay R."/>
            <person name="Jin S."/>
            <person name="Zhang X."/>
            <person name="Lucey K."/>
            <person name="Ballor N.R."/>
            <person name="Ottesen E."/>
            <person name="Rosenthal R."/>
            <person name="Allen A."/>
            <person name="Leadbetter J.R."/>
            <person name="Paulsen I.T."/>
        </authorList>
    </citation>
    <scope>NUCLEOTIDE SEQUENCE [LARGE SCALE GENOMIC DNA]</scope>
    <source>
        <strain evidence="4">ATCC BAA-887 / DSM 12427 / ZAS-2</strain>
    </source>
</reference>
<gene>
    <name evidence="3" type="ordered locus">TREPR_1847</name>
</gene>
<dbReference type="eggNOG" id="ENOG5033VSN">
    <property type="taxonomic scope" value="Bacteria"/>
</dbReference>
<proteinExistence type="predicted"/>
<evidence type="ECO:0000256" key="1">
    <source>
        <dbReference type="ARBA" id="ARBA00012727"/>
    </source>
</evidence>
<dbReference type="SUPFAM" id="SSF56091">
    <property type="entry name" value="DNA ligase/mRNA capping enzyme, catalytic domain"/>
    <property type="match status" value="1"/>
</dbReference>
<dbReference type="GO" id="GO:0003910">
    <property type="term" value="F:DNA ligase (ATP) activity"/>
    <property type="evidence" value="ECO:0007669"/>
    <property type="project" value="UniProtKB-EC"/>
</dbReference>
<dbReference type="SUPFAM" id="SSF50249">
    <property type="entry name" value="Nucleic acid-binding proteins"/>
    <property type="match status" value="1"/>
</dbReference>
<dbReference type="InterPro" id="IPR012309">
    <property type="entry name" value="DNA_ligase_ATP-dep_C"/>
</dbReference>
<dbReference type="HOGENOM" id="CLU_415569_0_0_12"/>
<dbReference type="KEGG" id="tpi:TREPR_1847"/>
<protein>
    <recommendedName>
        <fullName evidence="1">DNA ligase (ATP)</fullName>
        <ecNumber evidence="1">6.5.1.1</ecNumber>
    </recommendedName>
</protein>
<dbReference type="AlphaFoldDB" id="F5YL79"/>
<dbReference type="Proteomes" id="UP000009223">
    <property type="component" value="Chromosome"/>
</dbReference>
<evidence type="ECO:0000259" key="2">
    <source>
        <dbReference type="Pfam" id="PF04679"/>
    </source>
</evidence>
<accession>F5YL79</accession>
<keyword evidence="3" id="KW-0436">Ligase</keyword>
<dbReference type="GO" id="GO:0006310">
    <property type="term" value="P:DNA recombination"/>
    <property type="evidence" value="ECO:0007669"/>
    <property type="project" value="InterPro"/>
</dbReference>
<dbReference type="Gene3D" id="2.40.50.140">
    <property type="entry name" value="Nucleic acid-binding proteins"/>
    <property type="match status" value="1"/>
</dbReference>
<dbReference type="STRING" id="545694.TREPR_1847"/>
<organism evidence="3 4">
    <name type="scientific">Treponema primitia (strain ATCC BAA-887 / DSM 12427 / ZAS-2)</name>
    <dbReference type="NCBI Taxonomy" id="545694"/>
    <lineage>
        <taxon>Bacteria</taxon>
        <taxon>Pseudomonadati</taxon>
        <taxon>Spirochaetota</taxon>
        <taxon>Spirochaetia</taxon>
        <taxon>Spirochaetales</taxon>
        <taxon>Treponemataceae</taxon>
        <taxon>Treponema</taxon>
    </lineage>
</organism>
<keyword evidence="4" id="KW-1185">Reference proteome</keyword>
<dbReference type="InterPro" id="IPR012340">
    <property type="entry name" value="NA-bd_OB-fold"/>
</dbReference>
<evidence type="ECO:0000313" key="3">
    <source>
        <dbReference type="EMBL" id="AEF86581.1"/>
    </source>
</evidence>
<dbReference type="EC" id="6.5.1.1" evidence="1"/>
<feature type="domain" description="DNA ligase ATP-dependent C-terminal" evidence="2">
    <location>
        <begin position="422"/>
        <end position="544"/>
    </location>
</feature>
<name>F5YL79_TREPZ</name>
<dbReference type="Pfam" id="PF04679">
    <property type="entry name" value="DNA_ligase_A_C"/>
    <property type="match status" value="1"/>
</dbReference>
<sequence>MSLLNLAEALPRKSTVIFLIIDTCMPDLKRNTLETAITQLQSCLQDLSETSSETCLETDLLYYEGERGFSAMCDTLGGKLSTKTFLKNPQGYYPPVIVLFSAGSSDSGNFAETESALVKLHANNWWKAADISAVAIGKACNRDFLGHWASNAELVLDANTPSCLERIVKSINAPRFSRVYNSVEDLTPPEMDKDRQVPSEYSQQAVDYKKNISKNFVPLNPSQIEDRLYGNEFFVTRKYDGLLTLLFWENNGGTGDGKLTIVNSSGKTLDSSLPCAAAAASCFSRSKIQSAIIAAELYADESGGRTRVTDALSALAEKGDHNHLRLAPFDIVSLDDVQWQGENYGQTHVQLGYIFTDTQFVYPVRHTVCHNKFEVQSIFTEWVEGEGSEGLVVRSGKTGLYKIKPRQTIDAAVVGFSEADGGGAVRSLLYALMKKEDGEADQYQIIGRTGNGLTTEQKKSLYSRLMAQKIPSNYVEVDSNHAAFHLVKPELVVELSVNDVLTENAAGLIRNPLLALQKSGLNKIGAAPGYSFVSAVIERFRDDKKVNPVDLRLSQIPVQTALSPTVMSLPTETAPSKVLFRRVYKKESSSMMVQKYVVWRTNKGGTPDYPSFVFSYTNFSAGRAEPLSIEVRISESEEQIMALCRRCIEKEVKTGWMQIG</sequence>
<evidence type="ECO:0000313" key="4">
    <source>
        <dbReference type="Proteomes" id="UP000009223"/>
    </source>
</evidence>
<dbReference type="OrthoDB" id="1090960at2"/>
<dbReference type="EMBL" id="CP001843">
    <property type="protein sequence ID" value="AEF86581.1"/>
    <property type="molecule type" value="Genomic_DNA"/>
</dbReference>
<reference evidence="3 4" key="2">
    <citation type="journal article" date="2011" name="ISME J.">
        <title>RNA-seq reveals cooperative metabolic interactions between two termite-gut spirochete species in co-culture.</title>
        <authorList>
            <person name="Rosenthal A.Z."/>
            <person name="Matson E.G."/>
            <person name="Eldar A."/>
            <person name="Leadbetter J.R."/>
        </authorList>
    </citation>
    <scope>NUCLEOTIDE SEQUENCE [LARGE SCALE GENOMIC DNA]</scope>
    <source>
        <strain evidence="4">ATCC BAA-887 / DSM 12427 / ZAS-2</strain>
    </source>
</reference>
<dbReference type="GO" id="GO:0006281">
    <property type="term" value="P:DNA repair"/>
    <property type="evidence" value="ECO:0007669"/>
    <property type="project" value="InterPro"/>
</dbReference>
<dbReference type="Gene3D" id="3.30.470.30">
    <property type="entry name" value="DNA ligase/mRNA capping enzyme"/>
    <property type="match status" value="1"/>
</dbReference>